<evidence type="ECO:0000313" key="2">
    <source>
        <dbReference type="Proteomes" id="UP000737113"/>
    </source>
</evidence>
<dbReference type="RefSeq" id="WP_169563022.1">
    <property type="nucleotide sequence ID" value="NZ_JAAXYH010000002.1"/>
</dbReference>
<sequence length="65" mass="6870">MFGNEAGWRPVVFDAEAGSVALQLTEVASMMAGRPHRLASFGEALEGQRVIEATQGLKPDIGALN</sequence>
<name>A0A972FX92_9GAMM</name>
<dbReference type="Proteomes" id="UP000737113">
    <property type="component" value="Unassembled WGS sequence"/>
</dbReference>
<protein>
    <submittedName>
        <fullName evidence="1">Uncharacterized protein</fullName>
    </submittedName>
</protein>
<proteinExistence type="predicted"/>
<gene>
    <name evidence="1" type="ORF">HC757_04035</name>
</gene>
<keyword evidence="2" id="KW-1185">Reference proteome</keyword>
<reference evidence="1" key="1">
    <citation type="submission" date="2020-04" db="EMBL/GenBank/DDBJ databases">
        <title>Description of Shewanella salipaludis sp. nov., isolated from a salt marsh.</title>
        <authorList>
            <person name="Park S."/>
            <person name="Yoon J.-H."/>
        </authorList>
    </citation>
    <scope>NUCLEOTIDE SEQUENCE</scope>
    <source>
        <strain evidence="1">SHSM-M6</strain>
    </source>
</reference>
<evidence type="ECO:0000313" key="1">
    <source>
        <dbReference type="EMBL" id="NMH64337.1"/>
    </source>
</evidence>
<comment type="caution">
    <text evidence="1">The sequence shown here is derived from an EMBL/GenBank/DDBJ whole genome shotgun (WGS) entry which is preliminary data.</text>
</comment>
<dbReference type="EMBL" id="JAAXYH010000002">
    <property type="protein sequence ID" value="NMH64337.1"/>
    <property type="molecule type" value="Genomic_DNA"/>
</dbReference>
<dbReference type="AlphaFoldDB" id="A0A972FX92"/>
<organism evidence="1 2">
    <name type="scientific">Shewanella salipaludis</name>
    <dbReference type="NCBI Taxonomy" id="2723052"/>
    <lineage>
        <taxon>Bacteria</taxon>
        <taxon>Pseudomonadati</taxon>
        <taxon>Pseudomonadota</taxon>
        <taxon>Gammaproteobacteria</taxon>
        <taxon>Alteromonadales</taxon>
        <taxon>Shewanellaceae</taxon>
        <taxon>Shewanella</taxon>
    </lineage>
</organism>
<accession>A0A972FX92</accession>